<sequence>MEPPVEFSPKKELPGHDAEVGFDGMDEFSQNMYALGANSMMMEESSEGSNNLLVNTPHPTIVQEQILPEGFLEILNSTGKPRAGQADGPKSCCGCELSFQTESDLQEHSLAAHYSDRVICNAKPFECAVCYKRFTDEASLVLHGNTRSLCHRCRFCEKRFNDRKQLQFHEKYHRKKYVTRDETCECDFCGRSFRFRSSLKAHAKLHTVDANDRLYKCSQCERRFLRRTHLQSHEISHSDETPYGCGLCTLKFKRKHNLTAHLKIHDGSSKTYKCRYCGISFMHQSTRAYHEVSKHTGNYPFSCSICGRNFFRKPLFDKHMERHAFKKINAK</sequence>
<proteinExistence type="predicted"/>
<feature type="domain" description="C2H2-type" evidence="8">
    <location>
        <begin position="301"/>
        <end position="328"/>
    </location>
</feature>
<dbReference type="PANTHER" id="PTHR24394">
    <property type="entry name" value="ZINC FINGER PROTEIN"/>
    <property type="match status" value="1"/>
</dbReference>
<evidence type="ECO:0000313" key="9">
    <source>
        <dbReference type="EMBL" id="KFB39018.1"/>
    </source>
</evidence>
<keyword evidence="6" id="KW-0539">Nucleus</keyword>
<evidence type="ECO:0000313" key="10">
    <source>
        <dbReference type="EnsemblMetazoa" id="ASIC006727-PA"/>
    </source>
</evidence>
<protein>
    <submittedName>
        <fullName evidence="9 10">Zinc finger protein</fullName>
    </submittedName>
</protein>
<dbReference type="SUPFAM" id="SSF57667">
    <property type="entry name" value="beta-beta-alpha zinc fingers"/>
    <property type="match status" value="4"/>
</dbReference>
<dbReference type="AlphaFoldDB" id="A0A084VM24"/>
<evidence type="ECO:0000256" key="1">
    <source>
        <dbReference type="ARBA" id="ARBA00004123"/>
    </source>
</evidence>
<keyword evidence="2" id="KW-0479">Metal-binding</keyword>
<dbReference type="InterPro" id="IPR036236">
    <property type="entry name" value="Znf_C2H2_sf"/>
</dbReference>
<evidence type="ECO:0000259" key="8">
    <source>
        <dbReference type="PROSITE" id="PS50157"/>
    </source>
</evidence>
<dbReference type="FunFam" id="3.30.160.60:FF:000446">
    <property type="entry name" value="Zinc finger protein"/>
    <property type="match status" value="1"/>
</dbReference>
<dbReference type="Gene3D" id="3.30.160.60">
    <property type="entry name" value="Classic Zinc Finger"/>
    <property type="match status" value="5"/>
</dbReference>
<evidence type="ECO:0000313" key="11">
    <source>
        <dbReference type="Proteomes" id="UP000030765"/>
    </source>
</evidence>
<comment type="subcellular location">
    <subcellularLocation>
        <location evidence="1">Nucleus</location>
    </subcellularLocation>
</comment>
<gene>
    <name evidence="9" type="ORF">ZHAS_00006727</name>
</gene>
<keyword evidence="11" id="KW-1185">Reference proteome</keyword>
<keyword evidence="3" id="KW-0677">Repeat</keyword>
<evidence type="ECO:0000256" key="5">
    <source>
        <dbReference type="ARBA" id="ARBA00022833"/>
    </source>
</evidence>
<dbReference type="VEuPathDB" id="VectorBase:ASIS013821"/>
<feature type="domain" description="C2H2-type" evidence="8">
    <location>
        <begin position="243"/>
        <end position="270"/>
    </location>
</feature>
<evidence type="ECO:0000256" key="7">
    <source>
        <dbReference type="PROSITE-ProRule" id="PRU00042"/>
    </source>
</evidence>
<dbReference type="SMART" id="SM00355">
    <property type="entry name" value="ZnF_C2H2"/>
    <property type="match status" value="7"/>
</dbReference>
<dbReference type="OMA" id="MCEDERF"/>
<dbReference type="EMBL" id="ATLV01014577">
    <property type="status" value="NOT_ANNOTATED_CDS"/>
    <property type="molecule type" value="Genomic_DNA"/>
</dbReference>
<keyword evidence="5" id="KW-0862">Zinc</keyword>
<dbReference type="VEuPathDB" id="VectorBase:ASIC006727"/>
<dbReference type="InterPro" id="IPR013087">
    <property type="entry name" value="Znf_C2H2_type"/>
</dbReference>
<dbReference type="EMBL" id="KE524975">
    <property type="protein sequence ID" value="KFB39018.1"/>
    <property type="molecule type" value="Genomic_DNA"/>
</dbReference>
<evidence type="ECO:0000256" key="3">
    <source>
        <dbReference type="ARBA" id="ARBA00022737"/>
    </source>
</evidence>
<evidence type="ECO:0000256" key="2">
    <source>
        <dbReference type="ARBA" id="ARBA00022723"/>
    </source>
</evidence>
<feature type="domain" description="C2H2-type" evidence="8">
    <location>
        <begin position="272"/>
        <end position="300"/>
    </location>
</feature>
<feature type="domain" description="C2H2-type" evidence="8">
    <location>
        <begin position="215"/>
        <end position="242"/>
    </location>
</feature>
<dbReference type="Pfam" id="PF12874">
    <property type="entry name" value="zf-met"/>
    <property type="match status" value="1"/>
</dbReference>
<keyword evidence="4 7" id="KW-0863">Zinc-finger</keyword>
<dbReference type="PROSITE" id="PS50157">
    <property type="entry name" value="ZINC_FINGER_C2H2_2"/>
    <property type="match status" value="6"/>
</dbReference>
<reference evidence="10" key="2">
    <citation type="submission" date="2020-05" db="UniProtKB">
        <authorList>
            <consortium name="EnsemblMetazoa"/>
        </authorList>
    </citation>
    <scope>IDENTIFICATION</scope>
</reference>
<dbReference type="Pfam" id="PF00096">
    <property type="entry name" value="zf-C2H2"/>
    <property type="match status" value="3"/>
</dbReference>
<evidence type="ECO:0000256" key="4">
    <source>
        <dbReference type="ARBA" id="ARBA00022771"/>
    </source>
</evidence>
<evidence type="ECO:0000256" key="6">
    <source>
        <dbReference type="ARBA" id="ARBA00023242"/>
    </source>
</evidence>
<feature type="domain" description="C2H2-type" evidence="8">
    <location>
        <begin position="151"/>
        <end position="178"/>
    </location>
</feature>
<dbReference type="GO" id="GO:0005634">
    <property type="term" value="C:nucleus"/>
    <property type="evidence" value="ECO:0007669"/>
    <property type="project" value="UniProtKB-SubCell"/>
</dbReference>
<feature type="domain" description="C2H2-type" evidence="8">
    <location>
        <begin position="184"/>
        <end position="211"/>
    </location>
</feature>
<organism evidence="9">
    <name type="scientific">Anopheles sinensis</name>
    <name type="common">Mosquito</name>
    <dbReference type="NCBI Taxonomy" id="74873"/>
    <lineage>
        <taxon>Eukaryota</taxon>
        <taxon>Metazoa</taxon>
        <taxon>Ecdysozoa</taxon>
        <taxon>Arthropoda</taxon>
        <taxon>Hexapoda</taxon>
        <taxon>Insecta</taxon>
        <taxon>Pterygota</taxon>
        <taxon>Neoptera</taxon>
        <taxon>Endopterygota</taxon>
        <taxon>Diptera</taxon>
        <taxon>Nematocera</taxon>
        <taxon>Culicoidea</taxon>
        <taxon>Culicidae</taxon>
        <taxon>Anophelinae</taxon>
        <taxon>Anopheles</taxon>
    </lineage>
</organism>
<name>A0A084VM24_ANOSI</name>
<dbReference type="GO" id="GO:0008270">
    <property type="term" value="F:zinc ion binding"/>
    <property type="evidence" value="ECO:0007669"/>
    <property type="project" value="UniProtKB-KW"/>
</dbReference>
<accession>A0A084VM24</accession>
<dbReference type="GO" id="GO:0000981">
    <property type="term" value="F:DNA-binding transcription factor activity, RNA polymerase II-specific"/>
    <property type="evidence" value="ECO:0007669"/>
    <property type="project" value="TreeGrafter"/>
</dbReference>
<dbReference type="STRING" id="74873.A0A084VM24"/>
<dbReference type="EnsemblMetazoa" id="ASIC006727-RA">
    <property type="protein sequence ID" value="ASIC006727-PA"/>
    <property type="gene ID" value="ASIC006727"/>
</dbReference>
<dbReference type="OrthoDB" id="7734908at2759"/>
<dbReference type="PANTHER" id="PTHR24394:SF29">
    <property type="entry name" value="MYONEURIN"/>
    <property type="match status" value="1"/>
</dbReference>
<reference evidence="9 11" key="1">
    <citation type="journal article" date="2014" name="BMC Genomics">
        <title>Genome sequence of Anopheles sinensis provides insight into genetics basis of mosquito competence for malaria parasites.</title>
        <authorList>
            <person name="Zhou D."/>
            <person name="Zhang D."/>
            <person name="Ding G."/>
            <person name="Shi L."/>
            <person name="Hou Q."/>
            <person name="Ye Y."/>
            <person name="Xu Y."/>
            <person name="Zhou H."/>
            <person name="Xiong C."/>
            <person name="Li S."/>
            <person name="Yu J."/>
            <person name="Hong S."/>
            <person name="Yu X."/>
            <person name="Zou P."/>
            <person name="Chen C."/>
            <person name="Chang X."/>
            <person name="Wang W."/>
            <person name="Lv Y."/>
            <person name="Sun Y."/>
            <person name="Ma L."/>
            <person name="Shen B."/>
            <person name="Zhu C."/>
        </authorList>
    </citation>
    <scope>NUCLEOTIDE SEQUENCE [LARGE SCALE GENOMIC DNA]</scope>
</reference>
<dbReference type="PROSITE" id="PS00028">
    <property type="entry name" value="ZINC_FINGER_C2H2_1"/>
    <property type="match status" value="7"/>
</dbReference>
<dbReference type="Proteomes" id="UP000030765">
    <property type="component" value="Unassembled WGS sequence"/>
</dbReference>